<accession>A0A3N4RHK2</accession>
<organism evidence="2 3">
    <name type="scientific">Kitasatospora cineracea</name>
    <dbReference type="NCBI Taxonomy" id="88074"/>
    <lineage>
        <taxon>Bacteria</taxon>
        <taxon>Bacillati</taxon>
        <taxon>Actinomycetota</taxon>
        <taxon>Actinomycetes</taxon>
        <taxon>Kitasatosporales</taxon>
        <taxon>Streptomycetaceae</taxon>
        <taxon>Kitasatospora</taxon>
    </lineage>
</organism>
<gene>
    <name evidence="2" type="ORF">EDD38_7641</name>
</gene>
<evidence type="ECO:0000313" key="2">
    <source>
        <dbReference type="EMBL" id="RPE26580.1"/>
    </source>
</evidence>
<dbReference type="Proteomes" id="UP000266906">
    <property type="component" value="Unassembled WGS sequence"/>
</dbReference>
<name>A0A3N4RHK2_9ACTN</name>
<comment type="caution">
    <text evidence="2">The sequence shown here is derived from an EMBL/GenBank/DDBJ whole genome shotgun (WGS) entry which is preliminary data.</text>
</comment>
<evidence type="ECO:0000256" key="1">
    <source>
        <dbReference type="SAM" id="MobiDB-lite"/>
    </source>
</evidence>
<feature type="compositionally biased region" description="Basic residues" evidence="1">
    <location>
        <begin position="275"/>
        <end position="289"/>
    </location>
</feature>
<sequence length="289" mass="31156">MSDLTKEAEAASQVRAAAHALLAAGNALGPALTPAAGKEQVARIAHSWWRLVHRQADAALRLQGLGFTAWEVAPLLRNVFVHSRALPWLIGGGAEAMEALARAGDAQQEIDTVHLSNHDAPVAEELRRRIAAHRAENPEPVFDAETEKRITTLTDEAKNVFTLLTSYGLASEYMEYRHLSGLSHTSTSTAGLYLALHPETGEVVLRKTAVDADGTGFTVDVVMGLLRADAAFSPLLEGDPLREVGDQVLADLGWEGLELVPARVEKPAPKNSPAKSKKKPPARKPRRSK</sequence>
<proteinExistence type="predicted"/>
<dbReference type="AlphaFoldDB" id="A0A3N4RHK2"/>
<feature type="region of interest" description="Disordered" evidence="1">
    <location>
        <begin position="262"/>
        <end position="289"/>
    </location>
</feature>
<dbReference type="EMBL" id="RKQG01000006">
    <property type="protein sequence ID" value="RPE26580.1"/>
    <property type="molecule type" value="Genomic_DNA"/>
</dbReference>
<keyword evidence="3" id="KW-1185">Reference proteome</keyword>
<evidence type="ECO:0000313" key="3">
    <source>
        <dbReference type="Proteomes" id="UP000266906"/>
    </source>
</evidence>
<protein>
    <submittedName>
        <fullName evidence="2">Uncharacterized protein</fullName>
    </submittedName>
</protein>
<dbReference type="RefSeq" id="WP_123821754.1">
    <property type="nucleotide sequence ID" value="NZ_RKQG01000006.1"/>
</dbReference>
<reference evidence="2 3" key="1">
    <citation type="submission" date="2018-11" db="EMBL/GenBank/DDBJ databases">
        <title>Sequencing the genomes of 1000 actinobacteria strains.</title>
        <authorList>
            <person name="Klenk H.-P."/>
        </authorList>
    </citation>
    <scope>NUCLEOTIDE SEQUENCE [LARGE SCALE GENOMIC DNA]</scope>
    <source>
        <strain evidence="2 3">DSM 44781</strain>
    </source>
</reference>